<feature type="transmembrane region" description="Helical" evidence="1">
    <location>
        <begin position="27"/>
        <end position="50"/>
    </location>
</feature>
<protein>
    <submittedName>
        <fullName evidence="2">Uncharacterized protein</fullName>
    </submittedName>
</protein>
<keyword evidence="1" id="KW-0812">Transmembrane</keyword>
<accession>M6VN27</accession>
<comment type="caution">
    <text evidence="2">The sequence shown here is derived from an EMBL/GenBank/DDBJ whole genome shotgun (WGS) entry which is preliminary data.</text>
</comment>
<dbReference type="Proteomes" id="UP000012149">
    <property type="component" value="Unassembled WGS sequence"/>
</dbReference>
<dbReference type="AlphaFoldDB" id="M6VN27"/>
<keyword evidence="1" id="KW-0472">Membrane</keyword>
<proteinExistence type="predicted"/>
<sequence length="92" mass="11365">MKPSVPIDRFERRAGKLKKFYDRVSALLFRLSLFRLIAFSIFVLWISVFYYFRSSFFYYLPSLLFLFVFYFLSEGIKRLFRLEKKFDFGFLF</sequence>
<organism evidence="2 3">
    <name type="scientific">Leptospira santarosai str. CBC1416</name>
    <dbReference type="NCBI Taxonomy" id="1193059"/>
    <lineage>
        <taxon>Bacteria</taxon>
        <taxon>Pseudomonadati</taxon>
        <taxon>Spirochaetota</taxon>
        <taxon>Spirochaetia</taxon>
        <taxon>Leptospirales</taxon>
        <taxon>Leptospiraceae</taxon>
        <taxon>Leptospira</taxon>
    </lineage>
</organism>
<gene>
    <name evidence="2" type="ORF">LEP1GSC161_1568</name>
</gene>
<name>M6VN27_9LEPT</name>
<evidence type="ECO:0000256" key="1">
    <source>
        <dbReference type="SAM" id="Phobius"/>
    </source>
</evidence>
<reference evidence="2 3" key="1">
    <citation type="submission" date="2013-01" db="EMBL/GenBank/DDBJ databases">
        <authorList>
            <person name="Harkins D.M."/>
            <person name="Durkin A.S."/>
            <person name="Brinkac L.M."/>
            <person name="Haft D.H."/>
            <person name="Selengut J.D."/>
            <person name="Sanka R."/>
            <person name="DePew J."/>
            <person name="Purushe J."/>
            <person name="Matthias M.A."/>
            <person name="Vinetz J.M."/>
            <person name="Sutton G.G."/>
            <person name="Nierman W.C."/>
            <person name="Fouts D.E."/>
        </authorList>
    </citation>
    <scope>NUCLEOTIDE SEQUENCE [LARGE SCALE GENOMIC DNA]</scope>
    <source>
        <strain evidence="2 3">CBC1416</strain>
    </source>
</reference>
<evidence type="ECO:0000313" key="3">
    <source>
        <dbReference type="Proteomes" id="UP000012149"/>
    </source>
</evidence>
<evidence type="ECO:0000313" key="2">
    <source>
        <dbReference type="EMBL" id="EMO58225.1"/>
    </source>
</evidence>
<feature type="transmembrane region" description="Helical" evidence="1">
    <location>
        <begin position="56"/>
        <end position="72"/>
    </location>
</feature>
<keyword evidence="1" id="KW-1133">Transmembrane helix</keyword>
<dbReference type="EMBL" id="AKWE02000086">
    <property type="protein sequence ID" value="EMO58225.1"/>
    <property type="molecule type" value="Genomic_DNA"/>
</dbReference>